<feature type="transmembrane region" description="Helical" evidence="7">
    <location>
        <begin position="224"/>
        <end position="247"/>
    </location>
</feature>
<dbReference type="Proteomes" id="UP000070444">
    <property type="component" value="Unassembled WGS sequence"/>
</dbReference>
<evidence type="ECO:0000256" key="8">
    <source>
        <dbReference type="SAM" id="SignalP"/>
    </source>
</evidence>
<evidence type="ECO:0000256" key="2">
    <source>
        <dbReference type="ARBA" id="ARBA00006244"/>
    </source>
</evidence>
<name>A0A137P5T1_CONC2</name>
<organism evidence="10 11">
    <name type="scientific">Conidiobolus coronatus (strain ATCC 28846 / CBS 209.66 / NRRL 28638)</name>
    <name type="common">Delacroixia coronata</name>
    <dbReference type="NCBI Taxonomy" id="796925"/>
    <lineage>
        <taxon>Eukaryota</taxon>
        <taxon>Fungi</taxon>
        <taxon>Fungi incertae sedis</taxon>
        <taxon>Zoopagomycota</taxon>
        <taxon>Entomophthoromycotina</taxon>
        <taxon>Entomophthoromycetes</taxon>
        <taxon>Entomophthorales</taxon>
        <taxon>Ancylistaceae</taxon>
        <taxon>Conidiobolus</taxon>
    </lineage>
</organism>
<keyword evidence="4 7" id="KW-1133">Transmembrane helix</keyword>
<evidence type="ECO:0000256" key="1">
    <source>
        <dbReference type="ARBA" id="ARBA00004141"/>
    </source>
</evidence>
<proteinExistence type="inferred from homology"/>
<evidence type="ECO:0000256" key="3">
    <source>
        <dbReference type="ARBA" id="ARBA00022692"/>
    </source>
</evidence>
<evidence type="ECO:0000256" key="6">
    <source>
        <dbReference type="ARBA" id="ARBA00049737"/>
    </source>
</evidence>
<dbReference type="PANTHER" id="PTHR31247">
    <property type="entry name" value="TRANSMEMBRANE PROTEIN 198 FAMILY MEMBER"/>
    <property type="match status" value="1"/>
</dbReference>
<evidence type="ECO:0000256" key="7">
    <source>
        <dbReference type="SAM" id="Phobius"/>
    </source>
</evidence>
<evidence type="ECO:0000259" key="9">
    <source>
        <dbReference type="Pfam" id="PF13886"/>
    </source>
</evidence>
<keyword evidence="3 7" id="KW-0812">Transmembrane</keyword>
<keyword evidence="5 7" id="KW-0472">Membrane</keyword>
<evidence type="ECO:0000256" key="4">
    <source>
        <dbReference type="ARBA" id="ARBA00022989"/>
    </source>
</evidence>
<feature type="transmembrane region" description="Helical" evidence="7">
    <location>
        <begin position="47"/>
        <end position="67"/>
    </location>
</feature>
<sequence>MATGSMPNFLLLIFFSFIKGTLSASSAGAQDGSSISETQYEIEISTNILNIIYFFVLSALGLILVFLGTKLIRLTCFIFGFMMLFLVSWMVIHKIDYLNQNQYLALFITSHLLGLVGGLFCFFIPVLSLFTSGFLLLATMLNLVICLTGLKLVALGWIIIVSIGLLFSGVSIYYPKVMFPLASSTLGAQLFALGLDLYLNMGFYKFSTGFYYQKFVKIGAGNHALQGLLASLLPVAILGFIFQYKMFNYEETSSRKKRISRWSALPKLPGVNRNFSSASSTPMVTKQ</sequence>
<dbReference type="InterPro" id="IPR025256">
    <property type="entry name" value="TM7S3/TM198-like_dom"/>
</dbReference>
<gene>
    <name evidence="10" type="ORF">CONCODRAFT_70750</name>
</gene>
<dbReference type="GO" id="GO:0005886">
    <property type="term" value="C:plasma membrane"/>
    <property type="evidence" value="ECO:0007669"/>
    <property type="project" value="TreeGrafter"/>
</dbReference>
<dbReference type="AlphaFoldDB" id="A0A137P5T1"/>
<feature type="transmembrane region" description="Helical" evidence="7">
    <location>
        <begin position="104"/>
        <end position="127"/>
    </location>
</feature>
<evidence type="ECO:0000313" key="11">
    <source>
        <dbReference type="Proteomes" id="UP000070444"/>
    </source>
</evidence>
<feature type="signal peptide" evidence="8">
    <location>
        <begin position="1"/>
        <end position="23"/>
    </location>
</feature>
<dbReference type="PANTHER" id="PTHR31247:SF5">
    <property type="entry name" value="DUF4203 DOMAIN-CONTAINING PROTEIN"/>
    <property type="match status" value="1"/>
</dbReference>
<feature type="transmembrane region" description="Helical" evidence="7">
    <location>
        <begin position="186"/>
        <end position="204"/>
    </location>
</feature>
<evidence type="ECO:0000256" key="5">
    <source>
        <dbReference type="ARBA" id="ARBA00023136"/>
    </source>
</evidence>
<feature type="transmembrane region" description="Helical" evidence="7">
    <location>
        <begin position="134"/>
        <end position="150"/>
    </location>
</feature>
<feature type="chain" id="PRO_5007294513" description="Transmembrane protein 198" evidence="8">
    <location>
        <begin position="24"/>
        <end position="287"/>
    </location>
</feature>
<comment type="similarity">
    <text evidence="2">Belongs to the TMEM198 family.</text>
</comment>
<accession>A0A137P5T1</accession>
<feature type="transmembrane region" description="Helical" evidence="7">
    <location>
        <begin position="156"/>
        <end position="174"/>
    </location>
</feature>
<keyword evidence="11" id="KW-1185">Reference proteome</keyword>
<feature type="domain" description="TM7S3/TM198-like" evidence="9">
    <location>
        <begin position="55"/>
        <end position="244"/>
    </location>
</feature>
<keyword evidence="8" id="KW-0732">Signal</keyword>
<dbReference type="EMBL" id="KQ964505">
    <property type="protein sequence ID" value="KXN70356.1"/>
    <property type="molecule type" value="Genomic_DNA"/>
</dbReference>
<evidence type="ECO:0000313" key="10">
    <source>
        <dbReference type="EMBL" id="KXN70356.1"/>
    </source>
</evidence>
<dbReference type="InterPro" id="IPR040236">
    <property type="entry name" value="TMEM198"/>
</dbReference>
<comment type="subcellular location">
    <subcellularLocation>
        <location evidence="1">Membrane</location>
        <topology evidence="1">Multi-pass membrane protein</topology>
    </subcellularLocation>
</comment>
<dbReference type="Pfam" id="PF13886">
    <property type="entry name" value="TM7S3_TM198"/>
    <property type="match status" value="1"/>
</dbReference>
<protein>
    <recommendedName>
        <fullName evidence="6">Transmembrane protein 198</fullName>
    </recommendedName>
</protein>
<feature type="transmembrane region" description="Helical" evidence="7">
    <location>
        <begin position="74"/>
        <end position="92"/>
    </location>
</feature>
<reference evidence="10 11" key="1">
    <citation type="journal article" date="2015" name="Genome Biol. Evol.">
        <title>Phylogenomic analyses indicate that early fungi evolved digesting cell walls of algal ancestors of land plants.</title>
        <authorList>
            <person name="Chang Y."/>
            <person name="Wang S."/>
            <person name="Sekimoto S."/>
            <person name="Aerts A.L."/>
            <person name="Choi C."/>
            <person name="Clum A."/>
            <person name="LaButti K.M."/>
            <person name="Lindquist E.A."/>
            <person name="Yee Ngan C."/>
            <person name="Ohm R.A."/>
            <person name="Salamov A.A."/>
            <person name="Grigoriev I.V."/>
            <person name="Spatafora J.W."/>
            <person name="Berbee M.L."/>
        </authorList>
    </citation>
    <scope>NUCLEOTIDE SEQUENCE [LARGE SCALE GENOMIC DNA]</scope>
    <source>
        <strain evidence="10 11">NRRL 28638</strain>
    </source>
</reference>